<evidence type="ECO:0000313" key="2">
    <source>
        <dbReference type="Proteomes" id="UP000198863"/>
    </source>
</evidence>
<evidence type="ECO:0000313" key="1">
    <source>
        <dbReference type="EMBL" id="SDG52791.1"/>
    </source>
</evidence>
<dbReference type="OrthoDB" id="5179393at2"/>
<dbReference type="Proteomes" id="UP000198863">
    <property type="component" value="Unassembled WGS sequence"/>
</dbReference>
<name>A0A1G7UZW0_9ACTN</name>
<reference evidence="2" key="1">
    <citation type="submission" date="2016-10" db="EMBL/GenBank/DDBJ databases">
        <authorList>
            <person name="Varghese N."/>
            <person name="Submissions S."/>
        </authorList>
    </citation>
    <scope>NUCLEOTIDE SEQUENCE [LARGE SCALE GENOMIC DNA]</scope>
    <source>
        <strain evidence="2">DSM 44526</strain>
    </source>
</reference>
<proteinExistence type="predicted"/>
<dbReference type="AlphaFoldDB" id="A0A1G7UZW0"/>
<dbReference type="Pfam" id="PF18844">
    <property type="entry name" value="baeRF_family2"/>
    <property type="match status" value="1"/>
</dbReference>
<sequence length="372" mass="38002">MDLSALTPVLTAAGPFTTVLLDVTHTDESARTELELRVRAATEQLADLAPPAGVVDAVRERLLADDGSHTGRALVAAGDGSVVVDVPLTGAPVSDVVDLAPLPDLLPVLRQLPGRVPHVVVVVDRLGADVVVAGGTGGDRAEESVDGDAQYVHKVKTGGIGDLSVQHSTEDVWRANAKDVAERVGQVAERTGARFVLVAGDPRARPLVVDQLPVGVRDLVVTTDEGGRGAGADRSGVERRAAELVAEHEARQAAAVREQLDAAGAHGLAVQGVGPVVDALRKGQVETLVLSDDPGDDELVTGADPTAIGATAEELRGLGVADGVTSPADRVLLRAALATDADVVVLPAAAMPAGVDVGAVLRYADASTTDRP</sequence>
<gene>
    <name evidence="1" type="ORF">SAMN05660324_2839</name>
</gene>
<dbReference type="EMBL" id="FNCF01000004">
    <property type="protein sequence ID" value="SDG52791.1"/>
    <property type="molecule type" value="Genomic_DNA"/>
</dbReference>
<organism evidence="1 2">
    <name type="scientific">Klenkia brasiliensis</name>
    <dbReference type="NCBI Taxonomy" id="333142"/>
    <lineage>
        <taxon>Bacteria</taxon>
        <taxon>Bacillati</taxon>
        <taxon>Actinomycetota</taxon>
        <taxon>Actinomycetes</taxon>
        <taxon>Geodermatophilales</taxon>
        <taxon>Geodermatophilaceae</taxon>
        <taxon>Klenkia</taxon>
    </lineage>
</organism>
<protein>
    <recommendedName>
        <fullName evidence="3">Peptide chain release factor 1 (ERF1)</fullName>
    </recommendedName>
</protein>
<evidence type="ECO:0008006" key="3">
    <source>
        <dbReference type="Google" id="ProtNLM"/>
    </source>
</evidence>
<accession>A0A1G7UZW0</accession>
<dbReference type="RefSeq" id="WP_091063938.1">
    <property type="nucleotide sequence ID" value="NZ_FNCF01000004.1"/>
</dbReference>
<keyword evidence="2" id="KW-1185">Reference proteome</keyword>
<dbReference type="InterPro" id="IPR040701">
    <property type="entry name" value="Bact_RF_family2"/>
</dbReference>